<keyword evidence="1" id="KW-1133">Transmembrane helix</keyword>
<evidence type="ECO:0000256" key="1">
    <source>
        <dbReference type="SAM" id="Phobius"/>
    </source>
</evidence>
<keyword evidence="3" id="KW-1185">Reference proteome</keyword>
<gene>
    <name evidence="2" type="ORF">H9655_16630</name>
</gene>
<sequence length="118" mass="13886">MDIFVAIIVFIIIFFTIERGLNKLLGVKRVHLRDTEGSKAHTWSRFIIVILLFCFIPLMVQLDTLSLIWFWIIYLSLSIGSQAILEWKYIQSKQYVTTIALWIFGVGSLFWIRYYFGG</sequence>
<dbReference type="Proteomes" id="UP000657931">
    <property type="component" value="Unassembled WGS sequence"/>
</dbReference>
<name>A0ABR8QSY8_9BACI</name>
<keyword evidence="1" id="KW-0472">Membrane</keyword>
<feature type="transmembrane region" description="Helical" evidence="1">
    <location>
        <begin position="99"/>
        <end position="116"/>
    </location>
</feature>
<feature type="transmembrane region" description="Helical" evidence="1">
    <location>
        <begin position="43"/>
        <end position="62"/>
    </location>
</feature>
<organism evidence="2 3">
    <name type="scientific">Cytobacillus stercorigallinarum</name>
    <dbReference type="NCBI Taxonomy" id="2762240"/>
    <lineage>
        <taxon>Bacteria</taxon>
        <taxon>Bacillati</taxon>
        <taxon>Bacillota</taxon>
        <taxon>Bacilli</taxon>
        <taxon>Bacillales</taxon>
        <taxon>Bacillaceae</taxon>
        <taxon>Cytobacillus</taxon>
    </lineage>
</organism>
<comment type="caution">
    <text evidence="2">The sequence shown here is derived from an EMBL/GenBank/DDBJ whole genome shotgun (WGS) entry which is preliminary data.</text>
</comment>
<accession>A0ABR8QSY8</accession>
<evidence type="ECO:0000313" key="2">
    <source>
        <dbReference type="EMBL" id="MBD7938661.1"/>
    </source>
</evidence>
<dbReference type="RefSeq" id="WP_191816114.1">
    <property type="nucleotide sequence ID" value="NZ_JACSQT010000009.1"/>
</dbReference>
<dbReference type="Pfam" id="PF13789">
    <property type="entry name" value="DUF4181"/>
    <property type="match status" value="1"/>
</dbReference>
<evidence type="ECO:0000313" key="3">
    <source>
        <dbReference type="Proteomes" id="UP000657931"/>
    </source>
</evidence>
<dbReference type="InterPro" id="IPR025441">
    <property type="entry name" value="DUF4181"/>
</dbReference>
<protein>
    <submittedName>
        <fullName evidence="2">DUF4181 domain-containing protein</fullName>
    </submittedName>
</protein>
<dbReference type="EMBL" id="JACSQT010000009">
    <property type="protein sequence ID" value="MBD7938661.1"/>
    <property type="molecule type" value="Genomic_DNA"/>
</dbReference>
<keyword evidence="1" id="KW-0812">Transmembrane</keyword>
<feature type="transmembrane region" description="Helical" evidence="1">
    <location>
        <begin position="6"/>
        <end position="22"/>
    </location>
</feature>
<feature type="transmembrane region" description="Helical" evidence="1">
    <location>
        <begin position="68"/>
        <end position="87"/>
    </location>
</feature>
<proteinExistence type="predicted"/>
<reference evidence="2 3" key="1">
    <citation type="submission" date="2020-08" db="EMBL/GenBank/DDBJ databases">
        <title>A Genomic Blueprint of the Chicken Gut Microbiome.</title>
        <authorList>
            <person name="Gilroy R."/>
            <person name="Ravi A."/>
            <person name="Getino M."/>
            <person name="Pursley I."/>
            <person name="Horton D.L."/>
            <person name="Alikhan N.-F."/>
            <person name="Baker D."/>
            <person name="Gharbi K."/>
            <person name="Hall N."/>
            <person name="Watson M."/>
            <person name="Adriaenssens E.M."/>
            <person name="Foster-Nyarko E."/>
            <person name="Jarju S."/>
            <person name="Secka A."/>
            <person name="Antonio M."/>
            <person name="Oren A."/>
            <person name="Chaudhuri R."/>
            <person name="La Ragione R.M."/>
            <person name="Hildebrand F."/>
            <person name="Pallen M.J."/>
        </authorList>
    </citation>
    <scope>NUCLEOTIDE SEQUENCE [LARGE SCALE GENOMIC DNA]</scope>
    <source>
        <strain evidence="2 3">Sa5YUA1</strain>
    </source>
</reference>